<evidence type="ECO:0000313" key="2">
    <source>
        <dbReference type="Proteomes" id="UP001320706"/>
    </source>
</evidence>
<dbReference type="EMBL" id="JAMKPW020000002">
    <property type="protein sequence ID" value="KAK8220074.1"/>
    <property type="molecule type" value="Genomic_DNA"/>
</dbReference>
<dbReference type="Proteomes" id="UP001320706">
    <property type="component" value="Unassembled WGS sequence"/>
</dbReference>
<accession>A0ACC3SN15</accession>
<evidence type="ECO:0000313" key="1">
    <source>
        <dbReference type="EMBL" id="KAK8220074.1"/>
    </source>
</evidence>
<organism evidence="1 2">
    <name type="scientific">Zalaria obscura</name>
    <dbReference type="NCBI Taxonomy" id="2024903"/>
    <lineage>
        <taxon>Eukaryota</taxon>
        <taxon>Fungi</taxon>
        <taxon>Dikarya</taxon>
        <taxon>Ascomycota</taxon>
        <taxon>Pezizomycotina</taxon>
        <taxon>Dothideomycetes</taxon>
        <taxon>Dothideomycetidae</taxon>
        <taxon>Dothideales</taxon>
        <taxon>Zalariaceae</taxon>
        <taxon>Zalaria</taxon>
    </lineage>
</organism>
<comment type="caution">
    <text evidence="1">The sequence shown here is derived from an EMBL/GenBank/DDBJ whole genome shotgun (WGS) entry which is preliminary data.</text>
</comment>
<reference evidence="1" key="1">
    <citation type="submission" date="2024-02" db="EMBL/GenBank/DDBJ databases">
        <title>Metagenome Assembled Genome of Zalaria obscura JY119.</title>
        <authorList>
            <person name="Vighnesh L."/>
            <person name="Jagadeeshwari U."/>
            <person name="Venkata Ramana C."/>
            <person name="Sasikala C."/>
        </authorList>
    </citation>
    <scope>NUCLEOTIDE SEQUENCE</scope>
    <source>
        <strain evidence="1">JY119</strain>
    </source>
</reference>
<proteinExistence type="predicted"/>
<keyword evidence="2" id="KW-1185">Reference proteome</keyword>
<protein>
    <submittedName>
        <fullName evidence="1">Uncharacterized protein</fullName>
    </submittedName>
</protein>
<gene>
    <name evidence="1" type="ORF">M8818_000490</name>
</gene>
<sequence length="638" mass="72091">MATSIVLVAVFVVITAIYFSTVKGKRIPKGLRKVPGPPGIPVLGNTHQLKPQPQRQFQQWAREYGELFQIRMGWENWVFINSPAAVKELLDKQSAATSGRVPAPVLQDLVSGGMRFLLMQNNSSWRKLRAIVHKILTPKASEGFKPSQEFEAKQLLRDILESEDDASFYMHVRRYSTSVVMTSTYGKRVPKWECEDVREIYAIMAEFSVAAAPGAFLADMIPPLAKIPVWMQWWRKRALQYQDRQTRLWTKYWDNLKQQMAEKRAPECFVKDVIEDDYEKQGISELQAAYVAGSMIEAGSETTSSSLNSCILYLAANPQVQARANEEITRTIGDSRSPTFADEPQLPYIRAMVKEILRIRPVTTIGTPHYSTTDVVYKDYFIPAGTVLSLQQYAIHFDPNLYSEPEAFKPERFLNHPLKAGAYAGLGDPYARDHFDFGAGRRICPGMHLAENSLFITLAKILWAFEIRPPLGPDGKEQVVDTGDTAYEDGGNTIPKPFRVRFLVRDAGRERIVREEWRRAVTDGYYLGKAKVDAAGVVHLVIWFPAVFKRYLQSVRLLVRWIFGIVTDTCGVYSDDEAIDAFHDPKLIGTIGKRDVCETRKKYEKPALFNGGVPRACIALTSNVEIHDMVTYIACGGL</sequence>
<name>A0ACC3SN15_9PEZI</name>